<dbReference type="InterPro" id="IPR007351">
    <property type="entry name" value="YjbR"/>
</dbReference>
<protein>
    <submittedName>
        <fullName evidence="1">DNA-binding protein (MmcQ/YjbR family)</fullName>
    </submittedName>
</protein>
<evidence type="ECO:0000313" key="1">
    <source>
        <dbReference type="EMBL" id="MBP1839147.1"/>
    </source>
</evidence>
<dbReference type="InterPro" id="IPR038056">
    <property type="entry name" value="YjbR-like_sf"/>
</dbReference>
<dbReference type="EMBL" id="JAGGJQ010000002">
    <property type="protein sequence ID" value="MBP1839147.1"/>
    <property type="molecule type" value="Genomic_DNA"/>
</dbReference>
<dbReference type="Gene3D" id="3.90.1150.30">
    <property type="match status" value="1"/>
</dbReference>
<dbReference type="PANTHER" id="PTHR35145">
    <property type="entry name" value="CYTOPLASMIC PROTEIN-RELATED"/>
    <property type="match status" value="1"/>
</dbReference>
<comment type="caution">
    <text evidence="1">The sequence shown here is derived from an EMBL/GenBank/DDBJ whole genome shotgun (WGS) entry which is preliminary data.</text>
</comment>
<dbReference type="SUPFAM" id="SSF142906">
    <property type="entry name" value="YjbR-like"/>
    <property type="match status" value="1"/>
</dbReference>
<evidence type="ECO:0000313" key="3">
    <source>
        <dbReference type="Proteomes" id="UP001138672"/>
    </source>
</evidence>
<accession>A0A9X1CAL8</accession>
<dbReference type="GO" id="GO:0003677">
    <property type="term" value="F:DNA binding"/>
    <property type="evidence" value="ECO:0007669"/>
    <property type="project" value="UniProtKB-KW"/>
</dbReference>
<proteinExistence type="predicted"/>
<evidence type="ECO:0000313" key="2">
    <source>
        <dbReference type="EMBL" id="MDQ0333924.1"/>
    </source>
</evidence>
<dbReference type="AlphaFoldDB" id="A0A9X1CAL8"/>
<gene>
    <name evidence="1" type="ORF">J2Z56_001053</name>
    <name evidence="2" type="ORF">J2Z57_000346</name>
</gene>
<keyword evidence="4" id="KW-1185">Reference proteome</keyword>
<dbReference type="Proteomes" id="UP001231587">
    <property type="component" value="Unassembled WGS sequence"/>
</dbReference>
<organism evidence="1 3">
    <name type="scientific">Formosa algae</name>
    <dbReference type="NCBI Taxonomy" id="225843"/>
    <lineage>
        <taxon>Bacteria</taxon>
        <taxon>Pseudomonadati</taxon>
        <taxon>Bacteroidota</taxon>
        <taxon>Flavobacteriia</taxon>
        <taxon>Flavobacteriales</taxon>
        <taxon>Flavobacteriaceae</taxon>
        <taxon>Formosa</taxon>
    </lineage>
</organism>
<dbReference type="InterPro" id="IPR058532">
    <property type="entry name" value="YjbR/MT2646/Rv2570-like"/>
</dbReference>
<dbReference type="Proteomes" id="UP001138672">
    <property type="component" value="Unassembled WGS sequence"/>
</dbReference>
<name>A0A9X1CAL8_9FLAO</name>
<sequence length="120" mass="13955">MMNIEQLYAYCLKKKGVTETFPFDDNALVLKVQGKMFLLTSLKSWEEGQPTMNLKCDPTEAEYLRAHYENILPGYHMNKKHWNTLQLNKGDLDTPLVLKLIDHSYDLVVKGLPKKLRETL</sequence>
<dbReference type="PANTHER" id="PTHR35145:SF1">
    <property type="entry name" value="CYTOPLASMIC PROTEIN"/>
    <property type="match status" value="1"/>
</dbReference>
<dbReference type="Pfam" id="PF04237">
    <property type="entry name" value="YjbR"/>
    <property type="match status" value="1"/>
</dbReference>
<reference evidence="1" key="1">
    <citation type="submission" date="2021-03" db="EMBL/GenBank/DDBJ databases">
        <title>Genomic Encyclopedia of Type Strains, Phase IV (KMG-IV): sequencing the most valuable type-strain genomes for metagenomic binning, comparative biology and taxonomic classification.</title>
        <authorList>
            <person name="Goeker M."/>
        </authorList>
    </citation>
    <scope>NUCLEOTIDE SEQUENCE</scope>
    <source>
        <strain evidence="1">DSM 15523</strain>
        <strain evidence="2 4">DSM 16476</strain>
    </source>
</reference>
<dbReference type="EMBL" id="JAUSUU010000001">
    <property type="protein sequence ID" value="MDQ0333924.1"/>
    <property type="molecule type" value="Genomic_DNA"/>
</dbReference>
<evidence type="ECO:0000313" key="4">
    <source>
        <dbReference type="Proteomes" id="UP001231587"/>
    </source>
</evidence>
<keyword evidence="1" id="KW-0238">DNA-binding</keyword>